<protein>
    <submittedName>
        <fullName evidence="2">Beta-lactamase family protein</fullName>
    </submittedName>
</protein>
<accession>A0AB34FU48</accession>
<feature type="compositionally biased region" description="Pro residues" evidence="1">
    <location>
        <begin position="79"/>
        <end position="88"/>
    </location>
</feature>
<organism evidence="2 3">
    <name type="scientific">Purpureocillium lavendulum</name>
    <dbReference type="NCBI Taxonomy" id="1247861"/>
    <lineage>
        <taxon>Eukaryota</taxon>
        <taxon>Fungi</taxon>
        <taxon>Dikarya</taxon>
        <taxon>Ascomycota</taxon>
        <taxon>Pezizomycotina</taxon>
        <taxon>Sordariomycetes</taxon>
        <taxon>Hypocreomycetidae</taxon>
        <taxon>Hypocreales</taxon>
        <taxon>Ophiocordycipitaceae</taxon>
        <taxon>Purpureocillium</taxon>
    </lineage>
</organism>
<dbReference type="AlphaFoldDB" id="A0AB34FU48"/>
<dbReference type="EMBL" id="JAQHRD010000003">
    <property type="protein sequence ID" value="KAJ6442634.1"/>
    <property type="molecule type" value="Genomic_DNA"/>
</dbReference>
<proteinExistence type="predicted"/>
<evidence type="ECO:0000313" key="2">
    <source>
        <dbReference type="EMBL" id="KAJ6442634.1"/>
    </source>
</evidence>
<keyword evidence="3" id="KW-1185">Reference proteome</keyword>
<feature type="region of interest" description="Disordered" evidence="1">
    <location>
        <begin position="20"/>
        <end position="98"/>
    </location>
</feature>
<evidence type="ECO:0000256" key="1">
    <source>
        <dbReference type="SAM" id="MobiDB-lite"/>
    </source>
</evidence>
<dbReference type="Proteomes" id="UP001163105">
    <property type="component" value="Unassembled WGS sequence"/>
</dbReference>
<comment type="caution">
    <text evidence="2">The sequence shown here is derived from an EMBL/GenBank/DDBJ whole genome shotgun (WGS) entry which is preliminary data.</text>
</comment>
<sequence>MQTSIRSPANAFALGLASLHLPANRRPGSRNGTPDDQQRNRLRAYLPPMADPQVITDTALGPITGQRPTAIMPARRMPGWPPPPPMPFPNGVLSCPHR</sequence>
<name>A0AB34FU48_9HYPO</name>
<evidence type="ECO:0000313" key="3">
    <source>
        <dbReference type="Proteomes" id="UP001163105"/>
    </source>
</evidence>
<reference evidence="2" key="1">
    <citation type="submission" date="2023-01" db="EMBL/GenBank/DDBJ databases">
        <title>The growth and conidiation of Purpureocillium lavendulum are regulated by nitrogen source and histone H3K14 acetylation.</title>
        <authorList>
            <person name="Tang P."/>
            <person name="Han J."/>
            <person name="Zhang C."/>
            <person name="Tang P."/>
            <person name="Qi F."/>
            <person name="Zhang K."/>
            <person name="Liang L."/>
        </authorList>
    </citation>
    <scope>NUCLEOTIDE SEQUENCE</scope>
    <source>
        <strain evidence="2">YMF1.00683</strain>
    </source>
</reference>
<gene>
    <name evidence="2" type="ORF">O9K51_03809</name>
</gene>